<feature type="non-terminal residue" evidence="8">
    <location>
        <position position="150"/>
    </location>
</feature>
<feature type="transmembrane region" description="Helical" evidence="6">
    <location>
        <begin position="120"/>
        <end position="142"/>
    </location>
</feature>
<accession>A0A9P9D3R1</accession>
<feature type="domain" description="Rhodopsin" evidence="7">
    <location>
        <begin position="8"/>
        <end position="145"/>
    </location>
</feature>
<dbReference type="OrthoDB" id="3897607at2759"/>
<dbReference type="InterPro" id="IPR052337">
    <property type="entry name" value="SAT4-like"/>
</dbReference>
<keyword evidence="3 6" id="KW-1133">Transmembrane helix</keyword>
<evidence type="ECO:0000256" key="3">
    <source>
        <dbReference type="ARBA" id="ARBA00022989"/>
    </source>
</evidence>
<comment type="similarity">
    <text evidence="5">Belongs to the SAT4 family.</text>
</comment>
<evidence type="ECO:0000256" key="4">
    <source>
        <dbReference type="ARBA" id="ARBA00023136"/>
    </source>
</evidence>
<dbReference type="Pfam" id="PF20684">
    <property type="entry name" value="Fung_rhodopsin"/>
    <property type="match status" value="1"/>
</dbReference>
<dbReference type="AlphaFoldDB" id="A0A9P9D3R1"/>
<keyword evidence="2 6" id="KW-0812">Transmembrane</keyword>
<organism evidence="8 9">
    <name type="scientific">Dendryphion nanum</name>
    <dbReference type="NCBI Taxonomy" id="256645"/>
    <lineage>
        <taxon>Eukaryota</taxon>
        <taxon>Fungi</taxon>
        <taxon>Dikarya</taxon>
        <taxon>Ascomycota</taxon>
        <taxon>Pezizomycotina</taxon>
        <taxon>Dothideomycetes</taxon>
        <taxon>Pleosporomycetidae</taxon>
        <taxon>Pleosporales</taxon>
        <taxon>Torulaceae</taxon>
        <taxon>Dendryphion</taxon>
    </lineage>
</organism>
<reference evidence="8" key="1">
    <citation type="journal article" date="2021" name="Nat. Commun.">
        <title>Genetic determinants of endophytism in the Arabidopsis root mycobiome.</title>
        <authorList>
            <person name="Mesny F."/>
            <person name="Miyauchi S."/>
            <person name="Thiergart T."/>
            <person name="Pickel B."/>
            <person name="Atanasova L."/>
            <person name="Karlsson M."/>
            <person name="Huettel B."/>
            <person name="Barry K.W."/>
            <person name="Haridas S."/>
            <person name="Chen C."/>
            <person name="Bauer D."/>
            <person name="Andreopoulos W."/>
            <person name="Pangilinan J."/>
            <person name="LaButti K."/>
            <person name="Riley R."/>
            <person name="Lipzen A."/>
            <person name="Clum A."/>
            <person name="Drula E."/>
            <person name="Henrissat B."/>
            <person name="Kohler A."/>
            <person name="Grigoriev I.V."/>
            <person name="Martin F.M."/>
            <person name="Hacquard S."/>
        </authorList>
    </citation>
    <scope>NUCLEOTIDE SEQUENCE</scope>
    <source>
        <strain evidence="8">MPI-CAGE-CH-0243</strain>
    </source>
</reference>
<keyword evidence="4 6" id="KW-0472">Membrane</keyword>
<dbReference type="EMBL" id="JAGMWT010000023">
    <property type="protein sequence ID" value="KAH7111881.1"/>
    <property type="molecule type" value="Genomic_DNA"/>
</dbReference>
<name>A0A9P9D3R1_9PLEO</name>
<gene>
    <name evidence="8" type="ORF">B0J11DRAFT_413640</name>
</gene>
<dbReference type="PANTHER" id="PTHR33048">
    <property type="entry name" value="PTH11-LIKE INTEGRAL MEMBRANE PROTEIN (AFU_ORTHOLOGUE AFUA_5G11245)"/>
    <property type="match status" value="1"/>
</dbReference>
<keyword evidence="9" id="KW-1185">Reference proteome</keyword>
<dbReference type="Proteomes" id="UP000700596">
    <property type="component" value="Unassembled WGS sequence"/>
</dbReference>
<evidence type="ECO:0000256" key="2">
    <source>
        <dbReference type="ARBA" id="ARBA00022692"/>
    </source>
</evidence>
<sequence>VFRTTRYVAIQIATMVGVNICQLVQCRPIRAMWELVPGAECWTSKQMVIYGDVYSSIGIACDIFFTPMPISFIRTLHRSRSEKILLSCLMSLGSFASAAAIVKIAFMGLYDLQGDSWRQIMIRSLLIRIEAFGIVAACLPVLKRNVENWL</sequence>
<feature type="transmembrane region" description="Helical" evidence="6">
    <location>
        <begin position="84"/>
        <end position="108"/>
    </location>
</feature>
<evidence type="ECO:0000259" key="7">
    <source>
        <dbReference type="Pfam" id="PF20684"/>
    </source>
</evidence>
<feature type="non-terminal residue" evidence="8">
    <location>
        <position position="1"/>
    </location>
</feature>
<evidence type="ECO:0000313" key="9">
    <source>
        <dbReference type="Proteomes" id="UP000700596"/>
    </source>
</evidence>
<evidence type="ECO:0000313" key="8">
    <source>
        <dbReference type="EMBL" id="KAH7111881.1"/>
    </source>
</evidence>
<proteinExistence type="inferred from homology"/>
<protein>
    <recommendedName>
        <fullName evidence="7">Rhodopsin domain-containing protein</fullName>
    </recommendedName>
</protein>
<dbReference type="GO" id="GO:0016020">
    <property type="term" value="C:membrane"/>
    <property type="evidence" value="ECO:0007669"/>
    <property type="project" value="UniProtKB-SubCell"/>
</dbReference>
<evidence type="ECO:0000256" key="1">
    <source>
        <dbReference type="ARBA" id="ARBA00004141"/>
    </source>
</evidence>
<dbReference type="PANTHER" id="PTHR33048:SF129">
    <property type="entry name" value="INTEGRAL MEMBRANE PROTEIN-RELATED"/>
    <property type="match status" value="1"/>
</dbReference>
<comment type="subcellular location">
    <subcellularLocation>
        <location evidence="1">Membrane</location>
        <topology evidence="1">Multi-pass membrane protein</topology>
    </subcellularLocation>
</comment>
<evidence type="ECO:0000256" key="6">
    <source>
        <dbReference type="SAM" id="Phobius"/>
    </source>
</evidence>
<evidence type="ECO:0000256" key="5">
    <source>
        <dbReference type="ARBA" id="ARBA00038359"/>
    </source>
</evidence>
<dbReference type="InterPro" id="IPR049326">
    <property type="entry name" value="Rhodopsin_dom_fungi"/>
</dbReference>
<comment type="caution">
    <text evidence="8">The sequence shown here is derived from an EMBL/GenBank/DDBJ whole genome shotgun (WGS) entry which is preliminary data.</text>
</comment>